<protein>
    <submittedName>
        <fullName evidence="1">Uncharacterized protein</fullName>
    </submittedName>
</protein>
<reference evidence="2" key="1">
    <citation type="submission" date="2016-10" db="EMBL/GenBank/DDBJ databases">
        <authorList>
            <person name="Varghese N."/>
            <person name="Submissions S."/>
        </authorList>
    </citation>
    <scope>NUCLEOTIDE SEQUENCE [LARGE SCALE GENOMIC DNA]</scope>
    <source>
        <strain evidence="2">DSM 26921</strain>
    </source>
</reference>
<sequence length="153" mass="16703">MGSSFGDGTSDGAQLCCCPCNGAERANYTNERLIPSYTGDLPAPLQVASWIPRSIGQVVYISDSNVRGYVRRAANYHGILYAAIAAILQLENAPTASKWQQFSCKRASGRCKGWQTGLTMSRATLWAWVLTIFHGCPAMWMIRSGVSHEGLRV</sequence>
<dbReference type="EMBL" id="FOYO01000001">
    <property type="protein sequence ID" value="SFR38622.1"/>
    <property type="molecule type" value="Genomic_DNA"/>
</dbReference>
<dbReference type="Proteomes" id="UP000199658">
    <property type="component" value="Unassembled WGS sequence"/>
</dbReference>
<evidence type="ECO:0000313" key="1">
    <source>
        <dbReference type="EMBL" id="SFR38622.1"/>
    </source>
</evidence>
<dbReference type="AlphaFoldDB" id="A0A1I6G8U1"/>
<gene>
    <name evidence="1" type="ORF">SAMN04488002_1074</name>
</gene>
<accession>A0A1I6G8U1</accession>
<organism evidence="1 2">
    <name type="scientific">Litoreibacter janthinus</name>
    <dbReference type="NCBI Taxonomy" id="670154"/>
    <lineage>
        <taxon>Bacteria</taxon>
        <taxon>Pseudomonadati</taxon>
        <taxon>Pseudomonadota</taxon>
        <taxon>Alphaproteobacteria</taxon>
        <taxon>Rhodobacterales</taxon>
        <taxon>Roseobacteraceae</taxon>
        <taxon>Litoreibacter</taxon>
    </lineage>
</organism>
<dbReference type="STRING" id="670154.SAMN04488002_1074"/>
<evidence type="ECO:0000313" key="2">
    <source>
        <dbReference type="Proteomes" id="UP000199658"/>
    </source>
</evidence>
<name>A0A1I6G8U1_9RHOB</name>
<proteinExistence type="predicted"/>
<keyword evidence="2" id="KW-1185">Reference proteome</keyword>